<dbReference type="PROSITE" id="PS51257">
    <property type="entry name" value="PROKAR_LIPOPROTEIN"/>
    <property type="match status" value="1"/>
</dbReference>
<organism evidence="1 2">
    <name type="scientific">Cylindrotheca closterium</name>
    <dbReference type="NCBI Taxonomy" id="2856"/>
    <lineage>
        <taxon>Eukaryota</taxon>
        <taxon>Sar</taxon>
        <taxon>Stramenopiles</taxon>
        <taxon>Ochrophyta</taxon>
        <taxon>Bacillariophyta</taxon>
        <taxon>Bacillariophyceae</taxon>
        <taxon>Bacillariophycidae</taxon>
        <taxon>Bacillariales</taxon>
        <taxon>Bacillariaceae</taxon>
        <taxon>Cylindrotheca</taxon>
    </lineage>
</organism>
<comment type="caution">
    <text evidence="1">The sequence shown here is derived from an EMBL/GenBank/DDBJ whole genome shotgun (WGS) entry which is preliminary data.</text>
</comment>
<reference evidence="1" key="1">
    <citation type="submission" date="2023-08" db="EMBL/GenBank/DDBJ databases">
        <authorList>
            <person name="Audoor S."/>
            <person name="Bilcke G."/>
        </authorList>
    </citation>
    <scope>NUCLEOTIDE SEQUENCE</scope>
</reference>
<keyword evidence="2" id="KW-1185">Reference proteome</keyword>
<evidence type="ECO:0000313" key="1">
    <source>
        <dbReference type="EMBL" id="CAJ1949225.1"/>
    </source>
</evidence>
<dbReference type="AlphaFoldDB" id="A0AAD2JGX4"/>
<accession>A0AAD2JGX4</accession>
<sequence length="532" mass="60068">MGSRRVPPKRRSCSRLLIPLVTILTLLAACLQIRMIFTTAEDKTGVLSENTIRGRTKVVLSSSSLVSTFDSGTKVNHAEAQLQYDRGMDPTIKASRNVGDTVGETTTREGNRSTSEMTFATILPRQNKDTIIQAREVLPLCEFETVNNTCAWTFAKNTSILFDCKQNPFLPKCELNCFDAPTQEHPAASFAALANEEKHNNQFSNAEEVFEIFSAAGDKLQGSDKLWPPLGWGGNWVEDKNYCEAANNTAGACLFGKHRYVLNADGDMATIWTKDEACQLLKSRNITKIQLIGDSLIRHLSQSLVIILKGDYDFQFGRKDCFGDRAFSEKGCRGFGVTSACYDDEVKKSGGILIKYEITEPVNWRIPALETAHHFRSNRGSTLFFYGIGNHPATAQHGLKERYGILNAAEYLFRRWGLLTSKFWGPSNHLVWVPPHYKLRIGRTDETNQRVYQFLIGSHNYFQSLGARTLNTFDMTRTMASFFSFDNASKKFYSRETCKATDETWDGFHYSRTVNLWKAHLALQQFQSSLME</sequence>
<proteinExistence type="predicted"/>
<protein>
    <submittedName>
        <fullName evidence="1">Uncharacterized protein</fullName>
    </submittedName>
</protein>
<evidence type="ECO:0000313" key="2">
    <source>
        <dbReference type="Proteomes" id="UP001295423"/>
    </source>
</evidence>
<gene>
    <name evidence="1" type="ORF">CYCCA115_LOCUS11987</name>
</gene>
<name>A0AAD2JGX4_9STRA</name>
<dbReference type="EMBL" id="CAKOGP040001758">
    <property type="protein sequence ID" value="CAJ1949225.1"/>
    <property type="molecule type" value="Genomic_DNA"/>
</dbReference>
<dbReference type="Proteomes" id="UP001295423">
    <property type="component" value="Unassembled WGS sequence"/>
</dbReference>